<keyword evidence="2" id="KW-0472">Membrane</keyword>
<keyword evidence="4" id="KW-1185">Reference proteome</keyword>
<protein>
    <submittedName>
        <fullName evidence="3">Uncharacterized protein</fullName>
    </submittedName>
</protein>
<dbReference type="Gene3D" id="3.30.1150.10">
    <property type="match status" value="1"/>
</dbReference>
<accession>A0ABZ0UUG8</accession>
<feature type="compositionally biased region" description="Polar residues" evidence="1">
    <location>
        <begin position="185"/>
        <end position="197"/>
    </location>
</feature>
<dbReference type="SUPFAM" id="SSF74653">
    <property type="entry name" value="TolA/TonB C-terminal domain"/>
    <property type="match status" value="1"/>
</dbReference>
<dbReference type="RefSeq" id="WP_323738085.1">
    <property type="nucleotide sequence ID" value="NZ_CP112932.1"/>
</dbReference>
<dbReference type="Proteomes" id="UP001326613">
    <property type="component" value="Chromosome"/>
</dbReference>
<feature type="compositionally biased region" description="Basic and acidic residues" evidence="1">
    <location>
        <begin position="201"/>
        <end position="215"/>
    </location>
</feature>
<name>A0ABZ0UUG8_9RICK</name>
<gene>
    <name evidence="3" type="ORF">Trichorick_01213</name>
</gene>
<keyword evidence="2" id="KW-1133">Transmembrane helix</keyword>
<feature type="region of interest" description="Disordered" evidence="1">
    <location>
        <begin position="78"/>
        <end position="215"/>
    </location>
</feature>
<reference evidence="3 4" key="1">
    <citation type="submission" date="2022-10" db="EMBL/GenBank/DDBJ databases">
        <title>Host association and intracellularity evolved multiple times independently in the Rickettsiales.</title>
        <authorList>
            <person name="Castelli M."/>
            <person name="Nardi T."/>
            <person name="Gammuto L."/>
            <person name="Bellinzona G."/>
            <person name="Sabaneyeva E."/>
            <person name="Potekhin A."/>
            <person name="Serra V."/>
            <person name="Petroni G."/>
            <person name="Sassera D."/>
        </authorList>
    </citation>
    <scope>NUCLEOTIDE SEQUENCE [LARGE SCALE GENOMIC DNA]</scope>
    <source>
        <strain evidence="3 4">Kr 154-4</strain>
    </source>
</reference>
<keyword evidence="2" id="KW-0812">Transmembrane</keyword>
<feature type="compositionally biased region" description="Low complexity" evidence="1">
    <location>
        <begin position="96"/>
        <end position="108"/>
    </location>
</feature>
<organism evidence="3 4">
    <name type="scientific">Candidatus Trichorickettsia mobilis</name>
    <dbReference type="NCBI Taxonomy" id="1346319"/>
    <lineage>
        <taxon>Bacteria</taxon>
        <taxon>Pseudomonadati</taxon>
        <taxon>Pseudomonadota</taxon>
        <taxon>Alphaproteobacteria</taxon>
        <taxon>Rickettsiales</taxon>
        <taxon>Rickettsiaceae</taxon>
        <taxon>Rickettsieae</taxon>
        <taxon>Candidatus Trichorickettsia</taxon>
    </lineage>
</organism>
<proteinExistence type="predicted"/>
<evidence type="ECO:0000256" key="1">
    <source>
        <dbReference type="SAM" id="MobiDB-lite"/>
    </source>
</evidence>
<evidence type="ECO:0000256" key="2">
    <source>
        <dbReference type="SAM" id="Phobius"/>
    </source>
</evidence>
<evidence type="ECO:0000313" key="3">
    <source>
        <dbReference type="EMBL" id="WPY01303.1"/>
    </source>
</evidence>
<dbReference type="EMBL" id="CP112932">
    <property type="protein sequence ID" value="WPY01303.1"/>
    <property type="molecule type" value="Genomic_DNA"/>
</dbReference>
<evidence type="ECO:0000313" key="4">
    <source>
        <dbReference type="Proteomes" id="UP001326613"/>
    </source>
</evidence>
<feature type="transmembrane region" description="Helical" evidence="2">
    <location>
        <begin position="9"/>
        <end position="32"/>
    </location>
</feature>
<sequence>MKNNDNTSLLALSCSLAVHLLVFYIVIFGLPFETKVLEEEQVITFDMLPTSAISNVPTKKVQQAEPEKVEDAKKILKTKADPVPETPAPVVKKEPTTTAAETTKPAIAEEPELPKENSPVKEEAIDIKKPEPIQKKEPKPEPKPEKQIPKESPKNQKKESKPTTKPDKKKKIINDKDLDSLLKTLEQSSDGNNNKSTKYAKKSEQSDVDKESKGSYDENLALSISEIALIKQQIEKHRNIPIGTANIEQVKITLYIALNKDGTVTQVQIKDKFCGAAAPDACMMVANSAMRAVWQASPLENLSAERYSIWKEFNLLFDSSELLR</sequence>
<feature type="compositionally biased region" description="Basic and acidic residues" evidence="1">
    <location>
        <begin position="112"/>
        <end position="180"/>
    </location>
</feature>